<feature type="compositionally biased region" description="Basic and acidic residues" evidence="1">
    <location>
        <begin position="1"/>
        <end position="16"/>
    </location>
</feature>
<sequence length="153" mass="16705">GRQADPRHRPVVRDRLALQAADASGGSLRRREAVGRGNRRRQGRRGGDGHEQHLLPRHPPDPERRVRPAARRPAYEHHGQPGHRQDDLRTGLAGGVGDQRLRRLHGLAREGAAQARDQRAGRAERAQDRRGGARGGGGARAGLSEPAVKVGWC</sequence>
<feature type="non-terminal residue" evidence="2">
    <location>
        <position position="1"/>
    </location>
</feature>
<accession>A7A2K7</accession>
<dbReference type="EMBL" id="AAXD02000017">
    <property type="protein sequence ID" value="EDN84165.1"/>
    <property type="molecule type" value="Genomic_DNA"/>
</dbReference>
<evidence type="ECO:0000313" key="3">
    <source>
        <dbReference type="Proteomes" id="UP000003773"/>
    </source>
</evidence>
<organism evidence="2 3">
    <name type="scientific">Bifidobacterium adolescentis L2-32</name>
    <dbReference type="NCBI Taxonomy" id="411481"/>
    <lineage>
        <taxon>Bacteria</taxon>
        <taxon>Bacillati</taxon>
        <taxon>Actinomycetota</taxon>
        <taxon>Actinomycetes</taxon>
        <taxon>Bifidobacteriales</taxon>
        <taxon>Bifidobacteriaceae</taxon>
        <taxon>Bifidobacterium</taxon>
    </lineage>
</organism>
<feature type="compositionally biased region" description="Basic and acidic residues" evidence="1">
    <location>
        <begin position="116"/>
        <end position="131"/>
    </location>
</feature>
<feature type="region of interest" description="Disordered" evidence="1">
    <location>
        <begin position="1"/>
        <end position="153"/>
    </location>
</feature>
<comment type="caution">
    <text evidence="2">The sequence shown here is derived from an EMBL/GenBank/DDBJ whole genome shotgun (WGS) entry which is preliminary data.</text>
</comment>
<name>A7A2K7_BIFAD</name>
<evidence type="ECO:0000313" key="2">
    <source>
        <dbReference type="EMBL" id="EDN84165.1"/>
    </source>
</evidence>
<dbReference type="AlphaFoldDB" id="A7A2K7"/>
<dbReference type="HOGENOM" id="CLU_1716988_0_0_11"/>
<evidence type="ECO:0000256" key="1">
    <source>
        <dbReference type="SAM" id="MobiDB-lite"/>
    </source>
</evidence>
<feature type="compositionally biased region" description="Basic and acidic residues" evidence="1">
    <location>
        <begin position="45"/>
        <end position="66"/>
    </location>
</feature>
<gene>
    <name evidence="2" type="ORF">BIFADO_00035</name>
</gene>
<protein>
    <submittedName>
        <fullName evidence="2">Uncharacterized protein</fullName>
    </submittedName>
</protein>
<reference evidence="2 3" key="1">
    <citation type="submission" date="2007-04" db="EMBL/GenBank/DDBJ databases">
        <authorList>
            <person name="Fulton L."/>
            <person name="Clifton S."/>
            <person name="Fulton B."/>
            <person name="Xu J."/>
            <person name="Minx P."/>
            <person name="Pepin K.H."/>
            <person name="Johnson M."/>
            <person name="Thiruvilangam P."/>
            <person name="Bhonagiri V."/>
            <person name="Nash W.E."/>
            <person name="Mardis E.R."/>
            <person name="Wilson R.K."/>
        </authorList>
    </citation>
    <scope>NUCLEOTIDE SEQUENCE [LARGE SCALE GENOMIC DNA]</scope>
    <source>
        <strain evidence="2 3">L2-32</strain>
    </source>
</reference>
<feature type="compositionally biased region" description="Basic and acidic residues" evidence="1">
    <location>
        <begin position="73"/>
        <end position="89"/>
    </location>
</feature>
<reference evidence="2 3" key="2">
    <citation type="submission" date="2007-05" db="EMBL/GenBank/DDBJ databases">
        <title>Draft genome sequence of Bifidobacterium adolescentis (L2-32).</title>
        <authorList>
            <person name="Sudarsanam P."/>
            <person name="Ley R."/>
            <person name="Guruge J."/>
            <person name="Turnbaugh P.J."/>
            <person name="Mahowald M."/>
            <person name="Liep D."/>
            <person name="Gordon J."/>
        </authorList>
    </citation>
    <scope>NUCLEOTIDE SEQUENCE [LARGE SCALE GENOMIC DNA]</scope>
    <source>
        <strain evidence="2 3">L2-32</strain>
    </source>
</reference>
<dbReference type="Proteomes" id="UP000003773">
    <property type="component" value="Unassembled WGS sequence"/>
</dbReference>
<proteinExistence type="predicted"/>